<keyword evidence="7 12" id="KW-0963">Cytoplasm</keyword>
<dbReference type="InterPro" id="IPR006062">
    <property type="entry name" value="His_biosynth"/>
</dbReference>
<dbReference type="FunFam" id="3.20.20.70:FF:000009">
    <property type="entry name" value="1-(5-phosphoribosyl)-5-[(5-phosphoribosylamino)methylideneamino] imidazole-4-carboxamide isomerase"/>
    <property type="match status" value="1"/>
</dbReference>
<evidence type="ECO:0000313" key="15">
    <source>
        <dbReference type="EMBL" id="SDC28148.1"/>
    </source>
</evidence>
<evidence type="ECO:0000256" key="6">
    <source>
        <dbReference type="ARBA" id="ARBA00018464"/>
    </source>
</evidence>
<feature type="active site" description="Proton acceptor" evidence="12">
    <location>
        <position position="8"/>
    </location>
</feature>
<evidence type="ECO:0000256" key="2">
    <source>
        <dbReference type="ARBA" id="ARBA00004496"/>
    </source>
</evidence>
<dbReference type="OrthoDB" id="9807749at2"/>
<dbReference type="InterPro" id="IPR011060">
    <property type="entry name" value="RibuloseP-bd_barrel"/>
</dbReference>
<evidence type="ECO:0000256" key="11">
    <source>
        <dbReference type="ARBA" id="ARBA00030547"/>
    </source>
</evidence>
<evidence type="ECO:0000256" key="4">
    <source>
        <dbReference type="ARBA" id="ARBA00009667"/>
    </source>
</evidence>
<dbReference type="GO" id="GO:0003949">
    <property type="term" value="F:1-(5-phosphoribosyl)-5-[(5-phosphoribosylamino)methylideneamino]imidazole-4-carboxamide isomerase activity"/>
    <property type="evidence" value="ECO:0007669"/>
    <property type="project" value="UniProtKB-UniRule"/>
</dbReference>
<dbReference type="EC" id="5.3.1.16" evidence="5 12"/>
<dbReference type="RefSeq" id="WP_093729846.1">
    <property type="nucleotide sequence ID" value="NZ_FMYW01000004.1"/>
</dbReference>
<protein>
    <recommendedName>
        <fullName evidence="6 12">1-(5-phosphoribosyl)-5-[(5-phosphoribosylamino)methylideneamino] imidazole-4-carboxamide isomerase</fullName>
        <ecNumber evidence="5 12">5.3.1.16</ecNumber>
    </recommendedName>
    <alternativeName>
        <fullName evidence="11 12">Phosphoribosylformimino-5-aminoimidazole carboxamide ribotide isomerase</fullName>
    </alternativeName>
</protein>
<evidence type="ECO:0000256" key="8">
    <source>
        <dbReference type="ARBA" id="ARBA00022605"/>
    </source>
</evidence>
<dbReference type="InterPro" id="IPR006063">
    <property type="entry name" value="HisA_bact_arch"/>
</dbReference>
<feature type="active site" description="Proton donor" evidence="12">
    <location>
        <position position="130"/>
    </location>
</feature>
<dbReference type="GO" id="GO:0000105">
    <property type="term" value="P:L-histidine biosynthetic process"/>
    <property type="evidence" value="ECO:0007669"/>
    <property type="project" value="UniProtKB-UniRule"/>
</dbReference>
<dbReference type="Proteomes" id="UP000198943">
    <property type="component" value="Unassembled WGS sequence"/>
</dbReference>
<dbReference type="NCBIfam" id="TIGR00007">
    <property type="entry name" value="1-(5-phosphoribosyl)-5-[(5-phosphoribosylamino)methylideneamino]imidazole-4-carboxamide isomerase"/>
    <property type="match status" value="1"/>
</dbReference>
<gene>
    <name evidence="12" type="primary">hisA</name>
    <name evidence="15" type="ORF">SAMN04487864_104159</name>
</gene>
<evidence type="ECO:0000256" key="13">
    <source>
        <dbReference type="RuleBase" id="RU003657"/>
    </source>
</evidence>
<evidence type="ECO:0000256" key="9">
    <source>
        <dbReference type="ARBA" id="ARBA00023102"/>
    </source>
</evidence>
<evidence type="ECO:0000256" key="10">
    <source>
        <dbReference type="ARBA" id="ARBA00023235"/>
    </source>
</evidence>
<proteinExistence type="inferred from homology"/>
<dbReference type="UniPathway" id="UPA00031">
    <property type="reaction ID" value="UER00009"/>
</dbReference>
<comment type="subcellular location">
    <subcellularLocation>
        <location evidence="2 12 14">Cytoplasm</location>
    </subcellularLocation>
</comment>
<accession>A0A1G6KBA2</accession>
<dbReference type="AlphaFoldDB" id="A0A1G6KBA2"/>
<evidence type="ECO:0000313" key="16">
    <source>
        <dbReference type="Proteomes" id="UP000198943"/>
    </source>
</evidence>
<evidence type="ECO:0000256" key="7">
    <source>
        <dbReference type="ARBA" id="ARBA00022490"/>
    </source>
</evidence>
<keyword evidence="16" id="KW-1185">Reference proteome</keyword>
<dbReference type="CDD" id="cd04732">
    <property type="entry name" value="HisA"/>
    <property type="match status" value="1"/>
</dbReference>
<sequence length="244" mass="25751">MIIFPAIDLRNGKAVRLVEGDFKQETVYAEDPAAVAEQFRDAGAEFLHVVDLDGALAGESRNLEVIRRILAKAGNMKVEVGGGIRDLHAVSRMLDLGVTRVILGSLAARNPAETREICKYFPGQAVAGIDAKNGEVAVEGWGVSGGMNYLELGKRMAEIGIQHIIFTDISRDGKLQGVNVEATAELAKASGVKVVASGGVASIEDVKKVMAREQDGIEGVIIGKALYAGKVDLKEALAVAKGKA</sequence>
<dbReference type="HAMAP" id="MF_01014">
    <property type="entry name" value="HisA"/>
    <property type="match status" value="1"/>
</dbReference>
<keyword evidence="8 12" id="KW-0028">Amino-acid biosynthesis</keyword>
<keyword evidence="10 12" id="KW-0413">Isomerase</keyword>
<dbReference type="GO" id="GO:0005737">
    <property type="term" value="C:cytoplasm"/>
    <property type="evidence" value="ECO:0007669"/>
    <property type="project" value="UniProtKB-SubCell"/>
</dbReference>
<keyword evidence="9 12" id="KW-0368">Histidine biosynthesis</keyword>
<reference evidence="16" key="1">
    <citation type="submission" date="2016-10" db="EMBL/GenBank/DDBJ databases">
        <authorList>
            <person name="Varghese N."/>
            <person name="Submissions S."/>
        </authorList>
    </citation>
    <scope>NUCLEOTIDE SEQUENCE [LARGE SCALE GENOMIC DNA]</scope>
    <source>
        <strain evidence="16">DSM 11005</strain>
    </source>
</reference>
<evidence type="ECO:0000256" key="14">
    <source>
        <dbReference type="RuleBase" id="RU003658"/>
    </source>
</evidence>
<dbReference type="PANTHER" id="PTHR43090">
    <property type="entry name" value="1-(5-PHOSPHORIBOSYL)-5-[(5-PHOSPHORIBOSYLAMINO)METHYLIDENEAMINO] IMIDAZOLE-4-CARBOXAMIDE ISOMERASE"/>
    <property type="match status" value="1"/>
</dbReference>
<dbReference type="EMBL" id="FMYW01000004">
    <property type="protein sequence ID" value="SDC28148.1"/>
    <property type="molecule type" value="Genomic_DNA"/>
</dbReference>
<dbReference type="PANTHER" id="PTHR43090:SF2">
    <property type="entry name" value="1-(5-PHOSPHORIBOSYL)-5-[(5-PHOSPHORIBOSYLAMINO)METHYLIDENEAMINO] IMIDAZOLE-4-CARBOXAMIDE ISOMERASE"/>
    <property type="match status" value="1"/>
</dbReference>
<dbReference type="GO" id="GO:0000162">
    <property type="term" value="P:L-tryptophan biosynthetic process"/>
    <property type="evidence" value="ECO:0007669"/>
    <property type="project" value="TreeGrafter"/>
</dbReference>
<evidence type="ECO:0000256" key="5">
    <source>
        <dbReference type="ARBA" id="ARBA00012550"/>
    </source>
</evidence>
<dbReference type="InterPro" id="IPR044524">
    <property type="entry name" value="Isoase_HisA-like"/>
</dbReference>
<dbReference type="Pfam" id="PF00977">
    <property type="entry name" value="His_biosynth"/>
    <property type="match status" value="1"/>
</dbReference>
<comment type="catalytic activity">
    <reaction evidence="1 12 14">
        <text>1-(5-phospho-beta-D-ribosyl)-5-[(5-phospho-beta-D-ribosylamino)methylideneamino]imidazole-4-carboxamide = 5-[(5-phospho-1-deoxy-D-ribulos-1-ylimino)methylamino]-1-(5-phospho-beta-D-ribosyl)imidazole-4-carboxamide</text>
        <dbReference type="Rhea" id="RHEA:15469"/>
        <dbReference type="ChEBI" id="CHEBI:58435"/>
        <dbReference type="ChEBI" id="CHEBI:58525"/>
        <dbReference type="EC" id="5.3.1.16"/>
    </reaction>
</comment>
<dbReference type="Gene3D" id="3.20.20.70">
    <property type="entry name" value="Aldolase class I"/>
    <property type="match status" value="1"/>
</dbReference>
<dbReference type="InterPro" id="IPR023016">
    <property type="entry name" value="HisA/PriA"/>
</dbReference>
<evidence type="ECO:0000256" key="3">
    <source>
        <dbReference type="ARBA" id="ARBA00005133"/>
    </source>
</evidence>
<comment type="similarity">
    <text evidence="4 12 13">Belongs to the HisA/HisF family.</text>
</comment>
<comment type="pathway">
    <text evidence="3 12 14">Amino-acid biosynthesis; L-histidine biosynthesis; L-histidine from 5-phospho-alpha-D-ribose 1-diphosphate: step 4/9.</text>
</comment>
<evidence type="ECO:0000256" key="1">
    <source>
        <dbReference type="ARBA" id="ARBA00000901"/>
    </source>
</evidence>
<organism evidence="15 16">
    <name type="scientific">Succiniclasticum ruminis</name>
    <dbReference type="NCBI Taxonomy" id="40841"/>
    <lineage>
        <taxon>Bacteria</taxon>
        <taxon>Bacillati</taxon>
        <taxon>Bacillota</taxon>
        <taxon>Negativicutes</taxon>
        <taxon>Acidaminococcales</taxon>
        <taxon>Acidaminococcaceae</taxon>
        <taxon>Succiniclasticum</taxon>
    </lineage>
</organism>
<name>A0A1G6KBA2_9FIRM</name>
<dbReference type="SUPFAM" id="SSF51366">
    <property type="entry name" value="Ribulose-phoshate binding barrel"/>
    <property type="match status" value="1"/>
</dbReference>
<dbReference type="InterPro" id="IPR013785">
    <property type="entry name" value="Aldolase_TIM"/>
</dbReference>
<evidence type="ECO:0000256" key="12">
    <source>
        <dbReference type="HAMAP-Rule" id="MF_01014"/>
    </source>
</evidence>